<dbReference type="EMBL" id="MZNU01000336">
    <property type="protein sequence ID" value="OWP00131.1"/>
    <property type="molecule type" value="Genomic_DNA"/>
</dbReference>
<dbReference type="PANTHER" id="PTHR31495">
    <property type="entry name" value="PEROXYGENASE 3-RELATED"/>
    <property type="match status" value="1"/>
</dbReference>
<organism evidence="4 5">
    <name type="scientific">Diplocarpon coronariae</name>
    <dbReference type="NCBI Taxonomy" id="2795749"/>
    <lineage>
        <taxon>Eukaryota</taxon>
        <taxon>Fungi</taxon>
        <taxon>Dikarya</taxon>
        <taxon>Ascomycota</taxon>
        <taxon>Pezizomycotina</taxon>
        <taxon>Leotiomycetes</taxon>
        <taxon>Helotiales</taxon>
        <taxon>Drepanopezizaceae</taxon>
        <taxon>Diplocarpon</taxon>
    </lineage>
</organism>
<dbReference type="InParanoid" id="A0A218YWG6"/>
<proteinExistence type="inferred from homology"/>
<dbReference type="OrthoDB" id="640742at2759"/>
<dbReference type="Pfam" id="PF05042">
    <property type="entry name" value="Caleosin"/>
    <property type="match status" value="1"/>
</dbReference>
<comment type="similarity">
    <text evidence="1">Belongs to the caleosin family.</text>
</comment>
<dbReference type="GO" id="GO:0005509">
    <property type="term" value="F:calcium ion binding"/>
    <property type="evidence" value="ECO:0007669"/>
    <property type="project" value="TreeGrafter"/>
</dbReference>
<dbReference type="PANTHER" id="PTHR31495:SF0">
    <property type="entry name" value="BINDING PROTEIN CALEOSIN, PUTATIVE (AFU_ORTHOLOGUE AFUA_5G13750)-RELATED"/>
    <property type="match status" value="1"/>
</dbReference>
<evidence type="ECO:0000256" key="1">
    <source>
        <dbReference type="ARBA" id="ARBA00006765"/>
    </source>
</evidence>
<evidence type="ECO:0000256" key="2">
    <source>
        <dbReference type="SAM" id="MobiDB-lite"/>
    </source>
</evidence>
<comment type="caution">
    <text evidence="4">The sequence shown here is derived from an EMBL/GenBank/DDBJ whole genome shotgun (WGS) entry which is preliminary data.</text>
</comment>
<keyword evidence="3" id="KW-1133">Transmembrane helix</keyword>
<dbReference type="AlphaFoldDB" id="A0A218YWG6"/>
<evidence type="ECO:0000256" key="3">
    <source>
        <dbReference type="SAM" id="Phobius"/>
    </source>
</evidence>
<reference evidence="4 5" key="1">
    <citation type="submission" date="2017-04" db="EMBL/GenBank/DDBJ databases">
        <title>Draft genome sequence of Marssonina coronaria NL1: causal agent of apple blotch.</title>
        <authorList>
            <person name="Cheng Q."/>
        </authorList>
    </citation>
    <scope>NUCLEOTIDE SEQUENCE [LARGE SCALE GENOMIC DNA]</scope>
    <source>
        <strain evidence="4 5">NL1</strain>
    </source>
</reference>
<feature type="region of interest" description="Disordered" evidence="2">
    <location>
        <begin position="77"/>
        <end position="97"/>
    </location>
</feature>
<dbReference type="InterPro" id="IPR007736">
    <property type="entry name" value="Caleosin-related"/>
</dbReference>
<feature type="transmembrane region" description="Helical" evidence="3">
    <location>
        <begin position="247"/>
        <end position="266"/>
    </location>
</feature>
<keyword evidence="5" id="KW-1185">Reference proteome</keyword>
<accession>A0A218YWG6</accession>
<evidence type="ECO:0000313" key="4">
    <source>
        <dbReference type="EMBL" id="OWP00131.1"/>
    </source>
</evidence>
<gene>
    <name evidence="4" type="ORF">B2J93_8702</name>
</gene>
<dbReference type="GO" id="GO:0004497">
    <property type="term" value="F:monooxygenase activity"/>
    <property type="evidence" value="ECO:0007669"/>
    <property type="project" value="TreeGrafter"/>
</dbReference>
<feature type="transmembrane region" description="Helical" evidence="3">
    <location>
        <begin position="146"/>
        <end position="167"/>
    </location>
</feature>
<name>A0A218YWG6_9HELO</name>
<evidence type="ECO:0008006" key="6">
    <source>
        <dbReference type="Google" id="ProtNLM"/>
    </source>
</evidence>
<evidence type="ECO:0000313" key="5">
    <source>
        <dbReference type="Proteomes" id="UP000242519"/>
    </source>
</evidence>
<sequence length="307" mass="34850">MPLQSLSPQGEFQFSHADLGMFTTSTGEVFQRPIGSPSTSTIKDRLQGAEDMAPARTGEDGFDVSIKEVPVTEQRRPFMPKQGDNRLKDPGTPRANIAASVEEPNGTQKGDWARKYKGQTVLQQHLSYFDPDSDGIIWPLDTYRGFYNLGYGILLSLLSLVIIHANFSYPTLPPGRWLPDPFFRVYVARIHKDKHGSDSGTYDTEGRFVPQKFEDIFAKYAGGDRQGITLSEVFDYMRGQRLFADPVGWGAAAFEWIATWILLWPADGRMRKDDIRRIYDGSLFFEIAERRRRQVASTETNGHRERD</sequence>
<dbReference type="STRING" id="503106.A0A218YWG6"/>
<keyword evidence="3" id="KW-0812">Transmembrane</keyword>
<keyword evidence="3" id="KW-0472">Membrane</keyword>
<dbReference type="Proteomes" id="UP000242519">
    <property type="component" value="Unassembled WGS sequence"/>
</dbReference>
<protein>
    <recommendedName>
        <fullName evidence="6">Caleosin domain-containing protein</fullName>
    </recommendedName>
</protein>